<dbReference type="AlphaFoldDB" id="A0A1B9P464"/>
<accession>A0A1B9P464</accession>
<dbReference type="InterPro" id="IPR007335">
    <property type="entry name" value="DUF413"/>
</dbReference>
<evidence type="ECO:0000256" key="2">
    <source>
        <dbReference type="ARBA" id="ARBA00093628"/>
    </source>
</evidence>
<evidence type="ECO:0000256" key="1">
    <source>
        <dbReference type="ARBA" id="ARBA00093464"/>
    </source>
</evidence>
<gene>
    <name evidence="3" type="ORF">A6E04_05155</name>
</gene>
<dbReference type="EMBL" id="MAJU01000004">
    <property type="protein sequence ID" value="OCH23295.1"/>
    <property type="molecule type" value="Genomic_DNA"/>
</dbReference>
<evidence type="ECO:0000313" key="3">
    <source>
        <dbReference type="EMBL" id="OCH23295.1"/>
    </source>
</evidence>
<dbReference type="Proteomes" id="UP000093523">
    <property type="component" value="Unassembled WGS sequence"/>
</dbReference>
<dbReference type="OrthoDB" id="6400110at2"/>
<reference evidence="3 4" key="1">
    <citation type="submission" date="2016-06" db="EMBL/GenBank/DDBJ databases">
        <authorList>
            <person name="Kjaerup R.B."/>
            <person name="Dalgaard T.S."/>
            <person name="Juul-Madsen H.R."/>
        </authorList>
    </citation>
    <scope>NUCLEOTIDE SEQUENCE [LARGE SCALE GENOMIC DNA]</scope>
    <source>
        <strain evidence="3 4">1S159</strain>
    </source>
</reference>
<proteinExistence type="inferred from homology"/>
<comment type="similarity">
    <text evidence="1">Belongs to the MaoP family.</text>
</comment>
<dbReference type="STRING" id="688.A6E04_05155"/>
<comment type="caution">
    <text evidence="3">The sequence shown here is derived from an EMBL/GenBank/DDBJ whole genome shotgun (WGS) entry which is preliminary data.</text>
</comment>
<organism evidence="3 4">
    <name type="scientific">Aliivibrio logei</name>
    <name type="common">Vibrio logei</name>
    <dbReference type="NCBI Taxonomy" id="688"/>
    <lineage>
        <taxon>Bacteria</taxon>
        <taxon>Pseudomonadati</taxon>
        <taxon>Pseudomonadota</taxon>
        <taxon>Gammaproteobacteria</taxon>
        <taxon>Vibrionales</taxon>
        <taxon>Vibrionaceae</taxon>
        <taxon>Aliivibrio</taxon>
    </lineage>
</organism>
<dbReference type="Pfam" id="PF04219">
    <property type="entry name" value="DUF413"/>
    <property type="match status" value="1"/>
</dbReference>
<sequence length="107" mass="12111">MRTSSKFYDDARFKRGFSRSGFTIKEAAILESYGRTMKALSEGSMVPISDRESIFLQEVASEQKSTSEFTLCWLKYLKLSNTKPKLYTLCGTQRSDNTDGHSDGDDD</sequence>
<protein>
    <recommendedName>
        <fullName evidence="2">Macrodomain Ori protein</fullName>
    </recommendedName>
</protein>
<dbReference type="RefSeq" id="WP_017021615.1">
    <property type="nucleotide sequence ID" value="NZ_CAWMPN010000004.1"/>
</dbReference>
<evidence type="ECO:0000313" key="4">
    <source>
        <dbReference type="Proteomes" id="UP000093523"/>
    </source>
</evidence>
<name>A0A1B9P464_ALILO</name>